<sequence>MRLRITTPLDTVIDEVGVLVLSAEDASGCFGIQPCHADFLTSLVVSVVSWCSADGGRHYCAVRGGVLTVTGRSGSGCQELAIATREAVPGDDLAHLDRDIVTQFDRELEADRGARVDSTRLQLNAIRQIVRHLQPGGPGSGDFS</sequence>
<dbReference type="OrthoDB" id="272739at2"/>
<name>A0A5R9JA63_9PROT</name>
<dbReference type="RefSeq" id="WP_138324763.1">
    <property type="nucleotide sequence ID" value="NZ_VCDI01000001.1"/>
</dbReference>
<evidence type="ECO:0000256" key="2">
    <source>
        <dbReference type="ARBA" id="ARBA00004184"/>
    </source>
</evidence>
<evidence type="ECO:0000256" key="3">
    <source>
        <dbReference type="ARBA" id="ARBA00005712"/>
    </source>
</evidence>
<dbReference type="Proteomes" id="UP000305654">
    <property type="component" value="Unassembled WGS sequence"/>
</dbReference>
<dbReference type="NCBIfam" id="NF009981">
    <property type="entry name" value="PRK13447.1"/>
    <property type="match status" value="1"/>
</dbReference>
<dbReference type="InterPro" id="IPR020546">
    <property type="entry name" value="ATP_synth_F1_dsu/esu_N"/>
</dbReference>
<keyword evidence="8" id="KW-0139">CF(1)</keyword>
<organism evidence="10 11">
    <name type="scientific">Lichenicoccus roseus</name>
    <dbReference type="NCBI Taxonomy" id="2683649"/>
    <lineage>
        <taxon>Bacteria</taxon>
        <taxon>Pseudomonadati</taxon>
        <taxon>Pseudomonadota</taxon>
        <taxon>Alphaproteobacteria</taxon>
        <taxon>Acetobacterales</taxon>
        <taxon>Acetobacteraceae</taxon>
        <taxon>Lichenicoccus</taxon>
    </lineage>
</organism>
<keyword evidence="5" id="KW-0375">Hydrogen ion transport</keyword>
<keyword evidence="7" id="KW-0472">Membrane</keyword>
<dbReference type="Pfam" id="PF02823">
    <property type="entry name" value="ATP-synt_DE_N"/>
    <property type="match status" value="1"/>
</dbReference>
<dbReference type="Gene3D" id="2.60.15.10">
    <property type="entry name" value="F0F1 ATP synthase delta/epsilon subunit, N-terminal"/>
    <property type="match status" value="1"/>
</dbReference>
<evidence type="ECO:0000256" key="4">
    <source>
        <dbReference type="ARBA" id="ARBA00022448"/>
    </source>
</evidence>
<dbReference type="GO" id="GO:0012505">
    <property type="term" value="C:endomembrane system"/>
    <property type="evidence" value="ECO:0007669"/>
    <property type="project" value="UniProtKB-SubCell"/>
</dbReference>
<evidence type="ECO:0000256" key="7">
    <source>
        <dbReference type="ARBA" id="ARBA00023136"/>
    </source>
</evidence>
<evidence type="ECO:0000256" key="5">
    <source>
        <dbReference type="ARBA" id="ARBA00022781"/>
    </source>
</evidence>
<dbReference type="InterPro" id="IPR024037">
    <property type="entry name" value="Alt_ATP_synth_F1_esu"/>
</dbReference>
<dbReference type="CDD" id="cd12152">
    <property type="entry name" value="F1-ATPase_delta"/>
    <property type="match status" value="1"/>
</dbReference>
<reference evidence="10 11" key="1">
    <citation type="submission" date="2019-05" db="EMBL/GenBank/DDBJ databases">
        <authorList>
            <person name="Pankratov T."/>
            <person name="Grouzdev D."/>
        </authorList>
    </citation>
    <scope>NUCLEOTIDE SEQUENCE [LARGE SCALE GENOMIC DNA]</scope>
    <source>
        <strain evidence="10 11">KEBCLARHB70R</strain>
    </source>
</reference>
<comment type="caution">
    <text evidence="10">The sequence shown here is derived from an EMBL/GenBank/DDBJ whole genome shotgun (WGS) entry which is preliminary data.</text>
</comment>
<keyword evidence="8" id="KW-0066">ATP synthesis</keyword>
<gene>
    <name evidence="10" type="ORF">FE263_04905</name>
</gene>
<dbReference type="GO" id="GO:0045259">
    <property type="term" value="C:proton-transporting ATP synthase complex"/>
    <property type="evidence" value="ECO:0007669"/>
    <property type="project" value="UniProtKB-KW"/>
</dbReference>
<dbReference type="InterPro" id="IPR036771">
    <property type="entry name" value="ATPsynth_dsu/esu_N"/>
</dbReference>
<keyword evidence="6" id="KW-0406">Ion transport</keyword>
<protein>
    <submittedName>
        <fullName evidence="10">F0F1 ATP synthase subunit epsilon</fullName>
    </submittedName>
</protein>
<evidence type="ECO:0000313" key="11">
    <source>
        <dbReference type="Proteomes" id="UP000305654"/>
    </source>
</evidence>
<evidence type="ECO:0000259" key="9">
    <source>
        <dbReference type="Pfam" id="PF02823"/>
    </source>
</evidence>
<dbReference type="SUPFAM" id="SSF51344">
    <property type="entry name" value="Epsilon subunit of F1F0-ATP synthase N-terminal domain"/>
    <property type="match status" value="1"/>
</dbReference>
<dbReference type="NCBIfam" id="TIGR03166">
    <property type="entry name" value="alt_F1F0_F1_eps"/>
    <property type="match status" value="1"/>
</dbReference>
<comment type="similarity">
    <text evidence="3">Belongs to the ATPase epsilon chain family.</text>
</comment>
<proteinExistence type="inferred from homology"/>
<keyword evidence="11" id="KW-1185">Reference proteome</keyword>
<keyword evidence="4" id="KW-0813">Transport</keyword>
<dbReference type="InterPro" id="IPR001469">
    <property type="entry name" value="ATP_synth_F1_dsu/esu"/>
</dbReference>
<dbReference type="EMBL" id="VCDI01000001">
    <property type="protein sequence ID" value="TLU74514.1"/>
    <property type="molecule type" value="Genomic_DNA"/>
</dbReference>
<evidence type="ECO:0000313" key="10">
    <source>
        <dbReference type="EMBL" id="TLU74514.1"/>
    </source>
</evidence>
<comment type="subcellular location">
    <subcellularLocation>
        <location evidence="2">Endomembrane system</location>
        <topology evidence="2">Peripheral membrane protein</topology>
    </subcellularLocation>
</comment>
<feature type="domain" description="ATP synthase F1 complex delta/epsilon subunit N-terminal" evidence="9">
    <location>
        <begin position="1"/>
        <end position="71"/>
    </location>
</feature>
<evidence type="ECO:0000256" key="1">
    <source>
        <dbReference type="ARBA" id="ARBA00003543"/>
    </source>
</evidence>
<dbReference type="GO" id="GO:0046933">
    <property type="term" value="F:proton-transporting ATP synthase activity, rotational mechanism"/>
    <property type="evidence" value="ECO:0007669"/>
    <property type="project" value="InterPro"/>
</dbReference>
<evidence type="ECO:0000256" key="6">
    <source>
        <dbReference type="ARBA" id="ARBA00023065"/>
    </source>
</evidence>
<dbReference type="AlphaFoldDB" id="A0A5R9JA63"/>
<accession>A0A5R9JA63</accession>
<comment type="function">
    <text evidence="1">Produces ATP from ADP in the presence of a proton gradient across the membrane.</text>
</comment>
<evidence type="ECO:0000256" key="8">
    <source>
        <dbReference type="ARBA" id="ARBA00023196"/>
    </source>
</evidence>